<feature type="region of interest" description="Disordered" evidence="1">
    <location>
        <begin position="1"/>
        <end position="37"/>
    </location>
</feature>
<name>A0A9W7BTJ9_9STRA</name>
<feature type="compositionally biased region" description="Pro residues" evidence="1">
    <location>
        <begin position="1"/>
        <end position="15"/>
    </location>
</feature>
<evidence type="ECO:0000313" key="2">
    <source>
        <dbReference type="EMBL" id="GMH96282.1"/>
    </source>
</evidence>
<keyword evidence="3" id="KW-1185">Reference proteome</keyword>
<evidence type="ECO:0000313" key="3">
    <source>
        <dbReference type="Proteomes" id="UP001165160"/>
    </source>
</evidence>
<dbReference type="Proteomes" id="UP001165160">
    <property type="component" value="Unassembled WGS sequence"/>
</dbReference>
<dbReference type="AlphaFoldDB" id="A0A9W7BTJ9"/>
<reference evidence="3" key="1">
    <citation type="journal article" date="2023" name="Commun. Biol.">
        <title>Genome analysis of Parmales, the sister group of diatoms, reveals the evolutionary specialization of diatoms from phago-mixotrophs to photoautotrophs.</title>
        <authorList>
            <person name="Ban H."/>
            <person name="Sato S."/>
            <person name="Yoshikawa S."/>
            <person name="Yamada K."/>
            <person name="Nakamura Y."/>
            <person name="Ichinomiya M."/>
            <person name="Sato N."/>
            <person name="Blanc-Mathieu R."/>
            <person name="Endo H."/>
            <person name="Kuwata A."/>
            <person name="Ogata H."/>
        </authorList>
    </citation>
    <scope>NUCLEOTIDE SEQUENCE [LARGE SCALE GENOMIC DNA]</scope>
    <source>
        <strain evidence="3">NIES 3699</strain>
    </source>
</reference>
<proteinExistence type="predicted"/>
<organism evidence="2 3">
    <name type="scientific">Triparma verrucosa</name>
    <dbReference type="NCBI Taxonomy" id="1606542"/>
    <lineage>
        <taxon>Eukaryota</taxon>
        <taxon>Sar</taxon>
        <taxon>Stramenopiles</taxon>
        <taxon>Ochrophyta</taxon>
        <taxon>Bolidophyceae</taxon>
        <taxon>Parmales</taxon>
        <taxon>Triparmaceae</taxon>
        <taxon>Triparma</taxon>
    </lineage>
</organism>
<accession>A0A9W7BTJ9</accession>
<protein>
    <submittedName>
        <fullName evidence="2">Uncharacterized protein</fullName>
    </submittedName>
</protein>
<sequence>MPPSTPTPPAPPAPAPVAGVPSSGTVRAGGGSLPPHPREVKRVSGLFEETVQSLLMSCTDVGDLKGLIEAWKGRMARYVGVMKIGFPILGPDERGWEWEGGGVERMMGSQEERLTLSRDGRRVVWTAANAVKMEVPVGEVEFLKLLPAQERDDDEYEPIFNSTSFAIVVKGGEIMGPFTPPTDLELRSWCLVLSAMRSKVGLSRQQMNFSNVATMLVSELAQTRNFEEAVNEVKQQINARAAAAKADVDLDFINKFEL</sequence>
<dbReference type="EMBL" id="BRXX01000181">
    <property type="protein sequence ID" value="GMH96282.1"/>
    <property type="molecule type" value="Genomic_DNA"/>
</dbReference>
<evidence type="ECO:0000256" key="1">
    <source>
        <dbReference type="SAM" id="MobiDB-lite"/>
    </source>
</evidence>
<gene>
    <name evidence="2" type="ORF">TrVE_jg3706</name>
</gene>
<comment type="caution">
    <text evidence="2">The sequence shown here is derived from an EMBL/GenBank/DDBJ whole genome shotgun (WGS) entry which is preliminary data.</text>
</comment>